<dbReference type="RefSeq" id="WP_156563368.1">
    <property type="nucleotide sequence ID" value="NZ_CACRTV010000089.1"/>
</dbReference>
<proteinExistence type="predicted"/>
<gene>
    <name evidence="1" type="ORF">CPLFYP93_00121</name>
</gene>
<dbReference type="Gene3D" id="1.25.40.20">
    <property type="entry name" value="Ankyrin repeat-containing domain"/>
    <property type="match status" value="1"/>
</dbReference>
<dbReference type="EMBL" id="CACRTV010000089">
    <property type="protein sequence ID" value="VYU69457.1"/>
    <property type="molecule type" value="Genomic_DNA"/>
</dbReference>
<organism evidence="1">
    <name type="scientific">Clostridium paraputrificum</name>
    <dbReference type="NCBI Taxonomy" id="29363"/>
    <lineage>
        <taxon>Bacteria</taxon>
        <taxon>Bacillati</taxon>
        <taxon>Bacillota</taxon>
        <taxon>Clostridia</taxon>
        <taxon>Eubacteriales</taxon>
        <taxon>Clostridiaceae</taxon>
        <taxon>Clostridium</taxon>
    </lineage>
</organism>
<dbReference type="InterPro" id="IPR036770">
    <property type="entry name" value="Ankyrin_rpt-contain_sf"/>
</dbReference>
<dbReference type="AlphaFoldDB" id="A0A6N3GX60"/>
<name>A0A6N3GX60_9CLOT</name>
<protein>
    <submittedName>
        <fullName evidence="1">Uncharacterized protein</fullName>
    </submittedName>
</protein>
<evidence type="ECO:0000313" key="1">
    <source>
        <dbReference type="EMBL" id="VYU69457.1"/>
    </source>
</evidence>
<reference evidence="1" key="1">
    <citation type="submission" date="2019-11" db="EMBL/GenBank/DDBJ databases">
        <authorList>
            <person name="Feng L."/>
        </authorList>
    </citation>
    <scope>NUCLEOTIDE SEQUENCE</scope>
    <source>
        <strain evidence="1">CParaputrificumLFYP93</strain>
    </source>
</reference>
<sequence length="178" mass="20345">MDINKADYGTVIKFGNLELFKEKMKLENHNIGEVLNIVDKNGVSLLEKSLISRKFEIANYLLDNNADINVISNEGCNELHYLSANLNSHRAIQVANRLIDMHVDLDLQEKKFNNSSLWCLCQEVLKKRTEGGISLIIKCLKNKPDIKSLNSEGYSVENLINERGTDEMKKVMEDILYE</sequence>
<accession>A0A6N3GX60</accession>
<dbReference type="SUPFAM" id="SSF48403">
    <property type="entry name" value="Ankyrin repeat"/>
    <property type="match status" value="1"/>
</dbReference>